<reference evidence="2 3" key="1">
    <citation type="submission" date="2024-01" db="EMBL/GenBank/DDBJ databases">
        <title>A telomere-to-telomere, gap-free genome of sweet tea (Lithocarpus litseifolius).</title>
        <authorList>
            <person name="Zhou J."/>
        </authorList>
    </citation>
    <scope>NUCLEOTIDE SEQUENCE [LARGE SCALE GENOMIC DNA]</scope>
    <source>
        <strain evidence="2">Zhou-2022a</strain>
        <tissue evidence="2">Leaf</tissue>
    </source>
</reference>
<evidence type="ECO:0000313" key="2">
    <source>
        <dbReference type="EMBL" id="KAL0008076.1"/>
    </source>
</evidence>
<name>A0AAW2DHE0_9ROSI</name>
<dbReference type="InterPro" id="IPR007590">
    <property type="entry name" value="Saf4/Yju2"/>
</dbReference>
<evidence type="ECO:0000313" key="3">
    <source>
        <dbReference type="Proteomes" id="UP001459277"/>
    </source>
</evidence>
<dbReference type="EMBL" id="JAZDWU010000003">
    <property type="protein sequence ID" value="KAL0008076.1"/>
    <property type="molecule type" value="Genomic_DNA"/>
</dbReference>
<dbReference type="Proteomes" id="UP001459277">
    <property type="component" value="Unassembled WGS sequence"/>
</dbReference>
<dbReference type="AlphaFoldDB" id="A0AAW2DHE0"/>
<gene>
    <name evidence="2" type="ORF">SO802_009578</name>
</gene>
<keyword evidence="1" id="KW-0732">Signal</keyword>
<comment type="caution">
    <text evidence="2">The sequence shown here is derived from an EMBL/GenBank/DDBJ whole genome shotgun (WGS) entry which is preliminary data.</text>
</comment>
<dbReference type="GO" id="GO:0000398">
    <property type="term" value="P:mRNA splicing, via spliceosome"/>
    <property type="evidence" value="ECO:0007669"/>
    <property type="project" value="InterPro"/>
</dbReference>
<feature type="signal peptide" evidence="1">
    <location>
        <begin position="1"/>
        <end position="20"/>
    </location>
</feature>
<keyword evidence="3" id="KW-1185">Reference proteome</keyword>
<accession>A0AAW2DHE0</accession>
<organism evidence="2 3">
    <name type="scientific">Lithocarpus litseifolius</name>
    <dbReference type="NCBI Taxonomy" id="425828"/>
    <lineage>
        <taxon>Eukaryota</taxon>
        <taxon>Viridiplantae</taxon>
        <taxon>Streptophyta</taxon>
        <taxon>Embryophyta</taxon>
        <taxon>Tracheophyta</taxon>
        <taxon>Spermatophyta</taxon>
        <taxon>Magnoliopsida</taxon>
        <taxon>eudicotyledons</taxon>
        <taxon>Gunneridae</taxon>
        <taxon>Pentapetalae</taxon>
        <taxon>rosids</taxon>
        <taxon>fabids</taxon>
        <taxon>Fagales</taxon>
        <taxon>Fagaceae</taxon>
        <taxon>Lithocarpus</taxon>
    </lineage>
</organism>
<evidence type="ECO:0000256" key="1">
    <source>
        <dbReference type="SAM" id="SignalP"/>
    </source>
</evidence>
<feature type="chain" id="PRO_5043979902" evidence="1">
    <location>
        <begin position="21"/>
        <end position="99"/>
    </location>
</feature>
<sequence length="99" mass="11445">MLSMCIVMTSLLKAWQTGRAKYQAVCSTPSPNSFLFTFFKAEDKKYPDFESYLICLNCINCSAELWIRSDPENKDYVVVSGATKKRVEEDEGQDKQNWR</sequence>
<dbReference type="Pfam" id="PF04502">
    <property type="entry name" value="Saf4_Yju2"/>
    <property type="match status" value="1"/>
</dbReference>
<proteinExistence type="predicted"/>
<protein>
    <submittedName>
        <fullName evidence="2">Uncharacterized protein</fullName>
    </submittedName>
</protein>